<evidence type="ECO:0000256" key="1">
    <source>
        <dbReference type="SAM" id="Phobius"/>
    </source>
</evidence>
<evidence type="ECO:0000313" key="3">
    <source>
        <dbReference type="Proteomes" id="UP000050326"/>
    </source>
</evidence>
<name>A0A0P8WA33_9CLOT</name>
<evidence type="ECO:0000313" key="2">
    <source>
        <dbReference type="EMBL" id="KPU45469.1"/>
    </source>
</evidence>
<gene>
    <name evidence="2" type="ORF">OXPF_07020</name>
</gene>
<dbReference type="STRING" id="36849.OXPF_07020"/>
<keyword evidence="3" id="KW-1185">Reference proteome</keyword>
<keyword evidence="1" id="KW-1133">Transmembrane helix</keyword>
<keyword evidence="1" id="KW-0812">Transmembrane</keyword>
<keyword evidence="1" id="KW-0472">Membrane</keyword>
<dbReference type="OrthoDB" id="2645074at2"/>
<protein>
    <submittedName>
        <fullName evidence="2">Uncharacterized protein</fullName>
    </submittedName>
</protein>
<reference evidence="2 3" key="1">
    <citation type="submission" date="2015-09" db="EMBL/GenBank/DDBJ databases">
        <title>Genome sequence of Oxobacter pfennigii DSM 3222.</title>
        <authorList>
            <person name="Poehlein A."/>
            <person name="Bengelsdorf F.R."/>
            <person name="Schiel-Bengelsdorf B."/>
            <person name="Duerre P."/>
            <person name="Daniel R."/>
        </authorList>
    </citation>
    <scope>NUCLEOTIDE SEQUENCE [LARGE SCALE GENOMIC DNA]</scope>
    <source>
        <strain evidence="2 3">DSM 3222</strain>
    </source>
</reference>
<feature type="transmembrane region" description="Helical" evidence="1">
    <location>
        <begin position="6"/>
        <end position="22"/>
    </location>
</feature>
<sequence length="69" mass="7726">MFILVIVVYAIIGFYEMFPMIKNKQKKELILYGITFGTAFILSMLLSLGVEIPSPADPIEAVINYVIGK</sequence>
<dbReference type="AlphaFoldDB" id="A0A0P8WA33"/>
<dbReference type="Proteomes" id="UP000050326">
    <property type="component" value="Unassembled WGS sequence"/>
</dbReference>
<organism evidence="2 3">
    <name type="scientific">Oxobacter pfennigii</name>
    <dbReference type="NCBI Taxonomy" id="36849"/>
    <lineage>
        <taxon>Bacteria</taxon>
        <taxon>Bacillati</taxon>
        <taxon>Bacillota</taxon>
        <taxon>Clostridia</taxon>
        <taxon>Eubacteriales</taxon>
        <taxon>Clostridiaceae</taxon>
        <taxon>Oxobacter</taxon>
    </lineage>
</organism>
<proteinExistence type="predicted"/>
<dbReference type="EMBL" id="LKET01000021">
    <property type="protein sequence ID" value="KPU45469.1"/>
    <property type="molecule type" value="Genomic_DNA"/>
</dbReference>
<comment type="caution">
    <text evidence="2">The sequence shown here is derived from an EMBL/GenBank/DDBJ whole genome shotgun (WGS) entry which is preliminary data.</text>
</comment>
<dbReference type="RefSeq" id="WP_054873818.1">
    <property type="nucleotide sequence ID" value="NZ_LKET01000021.1"/>
</dbReference>
<accession>A0A0P8WA33</accession>
<feature type="transmembrane region" description="Helical" evidence="1">
    <location>
        <begin position="29"/>
        <end position="50"/>
    </location>
</feature>